<dbReference type="Proteomes" id="UP000515756">
    <property type="component" value="Plasmid pWP2-W18-ESBL-01_1"/>
</dbReference>
<accession>A0A6S4TGY3</accession>
<dbReference type="AlphaFoldDB" id="A0A6S4TGY3"/>
<dbReference type="PROSITE" id="PS51257">
    <property type="entry name" value="PROKAR_LIPOPROTEIN"/>
    <property type="match status" value="1"/>
</dbReference>
<evidence type="ECO:0000313" key="1">
    <source>
        <dbReference type="EMBL" id="BBQ32852.1"/>
    </source>
</evidence>
<protein>
    <recommendedName>
        <fullName evidence="3">Lipoprotein</fullName>
    </recommendedName>
</protein>
<gene>
    <name evidence="1" type="ORF">WP2W18E01_P10990</name>
</gene>
<geneLocation type="plasmid" evidence="1 2">
    <name>pWP2-W18-ESBL-01_1</name>
</geneLocation>
<reference evidence="1 2" key="1">
    <citation type="submission" date="2019-12" db="EMBL/GenBank/DDBJ databases">
        <title>complete genome sequences of Aeromonas caviae str. WP2-W18-ESBL-01 isolated from wastewater treatment plant effluent.</title>
        <authorList>
            <person name="Sekizuka T."/>
            <person name="Itokawa K."/>
            <person name="Yatsu K."/>
            <person name="Inamine Y."/>
            <person name="Kuroda M."/>
        </authorList>
    </citation>
    <scope>NUCLEOTIDE SEQUENCE [LARGE SCALE GENOMIC DNA]</scope>
    <source>
        <strain evidence="1 2">WP2-W18-ESBL-01</strain>
        <plasmid evidence="1 2">pWP2-W18-ESBL-01_1</plasmid>
    </source>
</reference>
<evidence type="ECO:0008006" key="3">
    <source>
        <dbReference type="Google" id="ProtNLM"/>
    </source>
</evidence>
<name>A0A6S4TGY3_AERCA</name>
<organism evidence="1 2">
    <name type="scientific">Aeromonas caviae</name>
    <name type="common">Aeromonas punctata</name>
    <dbReference type="NCBI Taxonomy" id="648"/>
    <lineage>
        <taxon>Bacteria</taxon>
        <taxon>Pseudomonadati</taxon>
        <taxon>Pseudomonadota</taxon>
        <taxon>Gammaproteobacteria</taxon>
        <taxon>Aeromonadales</taxon>
        <taxon>Aeromonadaceae</taxon>
        <taxon>Aeromonas</taxon>
    </lineage>
</organism>
<sequence>MRTGNAPLIGVAVAVCLLAGCDTIEDMASAQQPKAIEIGAGYLVQIDGQKVAIAGTSQCLADTSRHDCIVIAPDTQVVEVLVGYPGQPRREAWTVKPVGEQRQLISGKGSPVIAAN</sequence>
<dbReference type="RefSeq" id="WP_182936426.1">
    <property type="nucleotide sequence ID" value="NZ_AP021928.1"/>
</dbReference>
<evidence type="ECO:0000313" key="2">
    <source>
        <dbReference type="Proteomes" id="UP000515756"/>
    </source>
</evidence>
<proteinExistence type="predicted"/>
<dbReference type="EMBL" id="AP021928">
    <property type="protein sequence ID" value="BBQ32852.1"/>
    <property type="molecule type" value="Genomic_DNA"/>
</dbReference>
<keyword evidence="1" id="KW-0614">Plasmid</keyword>